<dbReference type="AlphaFoldDB" id="A0A641AQQ7"/>
<organism evidence="2 3">
    <name type="scientific">Aeromicrobium fastidiosum</name>
    <dbReference type="NCBI Taxonomy" id="52699"/>
    <lineage>
        <taxon>Bacteria</taxon>
        <taxon>Bacillati</taxon>
        <taxon>Actinomycetota</taxon>
        <taxon>Actinomycetes</taxon>
        <taxon>Propionibacteriales</taxon>
        <taxon>Nocardioidaceae</taxon>
        <taxon>Aeromicrobium</taxon>
    </lineage>
</organism>
<comment type="caution">
    <text evidence="2">The sequence shown here is derived from an EMBL/GenBank/DDBJ whole genome shotgun (WGS) entry which is preliminary data.</text>
</comment>
<dbReference type="RefSeq" id="WP_129180885.1">
    <property type="nucleotide sequence ID" value="NZ_JAGIOG010000001.1"/>
</dbReference>
<feature type="signal peptide" evidence="1">
    <location>
        <begin position="1"/>
        <end position="30"/>
    </location>
</feature>
<proteinExistence type="predicted"/>
<dbReference type="EMBL" id="SDPP02000001">
    <property type="protein sequence ID" value="KAA1380430.1"/>
    <property type="molecule type" value="Genomic_DNA"/>
</dbReference>
<protein>
    <submittedName>
        <fullName evidence="2">Uncharacterized protein</fullName>
    </submittedName>
</protein>
<evidence type="ECO:0000256" key="1">
    <source>
        <dbReference type="SAM" id="SignalP"/>
    </source>
</evidence>
<evidence type="ECO:0000313" key="3">
    <source>
        <dbReference type="Proteomes" id="UP001515100"/>
    </source>
</evidence>
<dbReference type="Proteomes" id="UP001515100">
    <property type="component" value="Unassembled WGS sequence"/>
</dbReference>
<reference evidence="2" key="1">
    <citation type="submission" date="2019-09" db="EMBL/GenBank/DDBJ databases">
        <authorList>
            <person name="Li J."/>
        </authorList>
    </citation>
    <scope>NUCLEOTIDE SEQUENCE [LARGE SCALE GENOMIC DNA]</scope>
    <source>
        <strain evidence="2">NRBC 14897</strain>
    </source>
</reference>
<sequence>MRRSVLSRSIVGAVSLAVASVALTAAPSSAATPAPVTRDMVLSVANDLLAPGDFYAPGVYETLENIAATTCGVAEPSIIDDVVAEPLNGAGAVGLVVRAFIVDADDVNRECSFGALTTTVASDFVLSGQYSFSHEVLATGSAGPSVPVAATPGQLSGNLVITAPVSYTDRIITGATMTASGRSSRTTDTTTFTRIETPKSAKQLRAAKATYKKRLAAVKKTYANSIKKARTKKGAKKKAALDLARRKHTRNLRVAKDRYRHATATFKLRRSGGIVGTFNDFNVTATSRD</sequence>
<evidence type="ECO:0000313" key="2">
    <source>
        <dbReference type="EMBL" id="KAA1380430.1"/>
    </source>
</evidence>
<name>A0A641AQQ7_9ACTN</name>
<feature type="chain" id="PRO_5025010352" evidence="1">
    <location>
        <begin position="31"/>
        <end position="289"/>
    </location>
</feature>
<keyword evidence="3" id="KW-1185">Reference proteome</keyword>
<keyword evidence="1" id="KW-0732">Signal</keyword>
<accession>A0A641AQQ7</accession>
<gene>
    <name evidence="2" type="ORF">ESP62_004405</name>
</gene>
<dbReference type="OrthoDB" id="10006900at2"/>